<accession>A0A068SM19</accession>
<evidence type="ECO:0000259" key="1">
    <source>
        <dbReference type="Pfam" id="PF07978"/>
    </source>
</evidence>
<dbReference type="Pfam" id="PF07978">
    <property type="entry name" value="NIPSNAP"/>
    <property type="match status" value="1"/>
</dbReference>
<dbReference type="RefSeq" id="WP_038584343.1">
    <property type="nucleotide sequence ID" value="NZ_HG938353.1"/>
</dbReference>
<dbReference type="KEGG" id="ngg:RG540_CH06000"/>
<organism evidence="2 3">
    <name type="scientific">Neorhizobium galegae bv. orientalis str. HAMBI 540</name>
    <dbReference type="NCBI Taxonomy" id="1028800"/>
    <lineage>
        <taxon>Bacteria</taxon>
        <taxon>Pseudomonadati</taxon>
        <taxon>Pseudomonadota</taxon>
        <taxon>Alphaproteobacteria</taxon>
        <taxon>Hyphomicrobiales</taxon>
        <taxon>Rhizobiaceae</taxon>
        <taxon>Rhizobium/Agrobacterium group</taxon>
        <taxon>Neorhizobium</taxon>
    </lineage>
</organism>
<keyword evidence="3" id="KW-1185">Reference proteome</keyword>
<name>A0A068SM19_NEOGA</name>
<dbReference type="EMBL" id="HG938353">
    <property type="protein sequence ID" value="CDN46791.1"/>
    <property type="molecule type" value="Genomic_DNA"/>
</dbReference>
<dbReference type="eggNOG" id="COG5470">
    <property type="taxonomic scope" value="Bacteria"/>
</dbReference>
<protein>
    <submittedName>
        <fullName evidence="2">NIPSNAP family containing protein</fullName>
    </submittedName>
</protein>
<gene>
    <name evidence="2" type="ORF">RG540_CH06000</name>
</gene>
<dbReference type="SUPFAM" id="SSF54909">
    <property type="entry name" value="Dimeric alpha+beta barrel"/>
    <property type="match status" value="1"/>
</dbReference>
<evidence type="ECO:0000313" key="3">
    <source>
        <dbReference type="Proteomes" id="UP000028181"/>
    </source>
</evidence>
<dbReference type="GeneID" id="24256129"/>
<dbReference type="PATRIC" id="fig|1028800.3.peg.608"/>
<proteinExistence type="predicted"/>
<reference evidence="3" key="1">
    <citation type="journal article" date="2014" name="BMC Genomics">
        <title>Genome sequencing of two Neorhizobium galegae strains reveals a noeT gene responsible for the unusual acetylation of the nodulation factors.</title>
        <authorList>
            <person name="Osterman J."/>
            <person name="Marsh J."/>
            <person name="Laine P.K."/>
            <person name="Zeng Z."/>
            <person name="Alatalo E."/>
            <person name="Sullivan J.T."/>
            <person name="Young J.P."/>
            <person name="Thomas-Oates J."/>
            <person name="Paulin L."/>
            <person name="Lindstrom K."/>
        </authorList>
    </citation>
    <scope>NUCLEOTIDE SEQUENCE [LARGE SCALE GENOMIC DNA]</scope>
    <source>
        <strain evidence="3">HAMBI 540</strain>
    </source>
</reference>
<dbReference type="Gene3D" id="3.30.70.100">
    <property type="match status" value="1"/>
</dbReference>
<dbReference type="Proteomes" id="UP000028181">
    <property type="component" value="Chromosome I"/>
</dbReference>
<sequence length="109" mass="12510">MITCFIRYEIDPFKKDDFAEYARNWGQAIPRCGADLIGYFGPHEGSATTAYGVYNIDSLAAYETYRSRLMADPLGQENYAFSKRERFILKEDRIFLKNVSMPHGALVKP</sequence>
<feature type="domain" description="NIPSNAP" evidence="1">
    <location>
        <begin position="5"/>
        <end position="100"/>
    </location>
</feature>
<dbReference type="AlphaFoldDB" id="A0A068SM19"/>
<dbReference type="InterPro" id="IPR011008">
    <property type="entry name" value="Dimeric_a/b-barrel"/>
</dbReference>
<dbReference type="HOGENOM" id="CLU_149116_0_0_5"/>
<dbReference type="InterPro" id="IPR012577">
    <property type="entry name" value="NIPSNAP"/>
</dbReference>
<evidence type="ECO:0000313" key="2">
    <source>
        <dbReference type="EMBL" id="CDN46791.1"/>
    </source>
</evidence>
<dbReference type="OrthoDB" id="9798776at2"/>